<dbReference type="AlphaFoldDB" id="A0A7X6D4S2"/>
<evidence type="ECO:0008006" key="3">
    <source>
        <dbReference type="Google" id="ProtNLM"/>
    </source>
</evidence>
<dbReference type="RefSeq" id="WP_167973784.1">
    <property type="nucleotide sequence ID" value="NZ_JAAVJD010000253.1"/>
</dbReference>
<organism evidence="1 2">
    <name type="scientific">Streptomyces lonarensis</name>
    <dbReference type="NCBI Taxonomy" id="700599"/>
    <lineage>
        <taxon>Bacteria</taxon>
        <taxon>Bacillati</taxon>
        <taxon>Actinomycetota</taxon>
        <taxon>Actinomycetes</taxon>
        <taxon>Kitasatosporales</taxon>
        <taxon>Streptomycetaceae</taxon>
        <taxon>Streptomyces</taxon>
    </lineage>
</organism>
<protein>
    <recommendedName>
        <fullName evidence="3">Pantoate--beta-alanine ligase</fullName>
    </recommendedName>
</protein>
<evidence type="ECO:0000313" key="2">
    <source>
        <dbReference type="Proteomes" id="UP000578686"/>
    </source>
</evidence>
<dbReference type="InterPro" id="IPR042176">
    <property type="entry name" value="Pantoate_ligase_C"/>
</dbReference>
<evidence type="ECO:0000313" key="1">
    <source>
        <dbReference type="EMBL" id="NJQ08165.1"/>
    </source>
</evidence>
<name>A0A7X6D4S2_9ACTN</name>
<dbReference type="GO" id="GO:0015940">
    <property type="term" value="P:pantothenate biosynthetic process"/>
    <property type="evidence" value="ECO:0007669"/>
    <property type="project" value="InterPro"/>
</dbReference>
<accession>A0A7X6D4S2</accession>
<dbReference type="EMBL" id="JAAVJD010000253">
    <property type="protein sequence ID" value="NJQ08165.1"/>
    <property type="molecule type" value="Genomic_DNA"/>
</dbReference>
<dbReference type="Pfam" id="PF02569">
    <property type="entry name" value="Pantoate_ligase"/>
    <property type="match status" value="1"/>
</dbReference>
<dbReference type="GO" id="GO:0004592">
    <property type="term" value="F:pantoate-beta-alanine ligase activity"/>
    <property type="evidence" value="ECO:0007669"/>
    <property type="project" value="InterPro"/>
</dbReference>
<reference evidence="1 2" key="1">
    <citation type="submission" date="2020-03" db="EMBL/GenBank/DDBJ databases">
        <title>Draft genome of Streptomyces sp. ventii, isolated from the Axial Seamount in the Pacific Ocean, and resequencing of the two type strains Streptomyces lonarensis strain NCL 716 and Streptomyces bohaiensis strain 11A07.</title>
        <authorList>
            <person name="Loughran R.M."/>
            <person name="Pfannmuller K.M."/>
            <person name="Wasson B.J."/>
            <person name="Deadmond M.C."/>
            <person name="Paddock B.E."/>
            <person name="Koyack M.J."/>
            <person name="Gallegos D.A."/>
            <person name="Mitchell E.A."/>
            <person name="Ushijima B."/>
            <person name="Saw J.H."/>
            <person name="Mcphail K.L."/>
            <person name="Videau P."/>
        </authorList>
    </citation>
    <scope>NUCLEOTIDE SEQUENCE [LARGE SCALE GENOMIC DNA]</scope>
    <source>
        <strain evidence="1 2">NCL716</strain>
    </source>
</reference>
<sequence length="122" mass="12106">MTDDGVREAFGVDGGGNAVHCHTLAALDQEEASADARAVAHAAGPPDPAGAALAAADTVLREAARLDPPLETDYLALVDPATFTAIAPGDPAPPGPAVLAVAARVGATRLIDNVHLDLGTAL</sequence>
<gene>
    <name evidence="1" type="ORF">HCN56_21925</name>
</gene>
<dbReference type="SUPFAM" id="SSF52374">
    <property type="entry name" value="Nucleotidylyl transferase"/>
    <property type="match status" value="1"/>
</dbReference>
<keyword evidence="2" id="KW-1185">Reference proteome</keyword>
<dbReference type="Gene3D" id="3.30.1300.10">
    <property type="entry name" value="Pantoate-beta-alanine ligase, C-terminal domain"/>
    <property type="match status" value="1"/>
</dbReference>
<proteinExistence type="predicted"/>
<comment type="caution">
    <text evidence="1">The sequence shown here is derived from an EMBL/GenBank/DDBJ whole genome shotgun (WGS) entry which is preliminary data.</text>
</comment>
<dbReference type="Proteomes" id="UP000578686">
    <property type="component" value="Unassembled WGS sequence"/>
</dbReference>
<dbReference type="InterPro" id="IPR003721">
    <property type="entry name" value="Pantoate_ligase"/>
</dbReference>